<dbReference type="InterPro" id="IPR010994">
    <property type="entry name" value="RuvA_2-like"/>
</dbReference>
<keyword evidence="1" id="KW-1133">Transmembrane helix</keyword>
<feature type="domain" description="Helix-hairpin-helix DNA-binding motif class 1" evidence="2">
    <location>
        <begin position="161"/>
        <end position="180"/>
    </location>
</feature>
<dbReference type="Pfam" id="PF10531">
    <property type="entry name" value="SLBB"/>
    <property type="match status" value="1"/>
</dbReference>
<dbReference type="Gene3D" id="1.10.150.310">
    <property type="entry name" value="Tex RuvX-like domain-like"/>
    <property type="match status" value="1"/>
</dbReference>
<dbReference type="InterPro" id="IPR051675">
    <property type="entry name" value="Endo/Exo/Phosphatase_dom_1"/>
</dbReference>
<evidence type="ECO:0000313" key="4">
    <source>
        <dbReference type="Proteomes" id="UP000276349"/>
    </source>
</evidence>
<protein>
    <submittedName>
        <fullName evidence="3">ComEA protein</fullName>
    </submittedName>
</protein>
<organism evidence="3 4">
    <name type="scientific">Lysinibacillus telephonicus</name>
    <dbReference type="NCBI Taxonomy" id="1714840"/>
    <lineage>
        <taxon>Bacteria</taxon>
        <taxon>Bacillati</taxon>
        <taxon>Bacillota</taxon>
        <taxon>Bacilli</taxon>
        <taxon>Bacillales</taxon>
        <taxon>Bacillaceae</taxon>
        <taxon>Lysinibacillus</taxon>
    </lineage>
</organism>
<dbReference type="SUPFAM" id="SSF47781">
    <property type="entry name" value="RuvA domain 2-like"/>
    <property type="match status" value="1"/>
</dbReference>
<dbReference type="NCBIfam" id="TIGR00426">
    <property type="entry name" value="competence protein ComEA helix-hairpin-helix repeat region"/>
    <property type="match status" value="1"/>
</dbReference>
<feature type="domain" description="Helix-hairpin-helix DNA-binding motif class 1" evidence="2">
    <location>
        <begin position="191"/>
        <end position="210"/>
    </location>
</feature>
<dbReference type="PANTHER" id="PTHR21180:SF32">
    <property type="entry name" value="ENDONUCLEASE_EXONUCLEASE_PHOSPHATASE FAMILY DOMAIN-CONTAINING PROTEIN 1"/>
    <property type="match status" value="1"/>
</dbReference>
<sequence length="214" mass="23552">MFQQVIKKYGKAIALPGIVSVILLYFFLQKTDSNEQQLEVITTIPQEQTEQLNSEDEQQEQLVVNKVIVDVKGAVNFPGVYELTTEERVIDAIKKAGGYTEGAESKLVNHAQRLQDEMVIYIPKKGEEVGTLEMDPTQVVNMPSDNSSSASKVNINSADETALTTLPGIGPSKAQAIIAYREDVGSFKSIEDLKNVSGIGDKTYDKLKDLIDVK</sequence>
<dbReference type="Gene3D" id="3.10.560.10">
    <property type="entry name" value="Outer membrane lipoprotein wza domain like"/>
    <property type="match status" value="1"/>
</dbReference>
<evidence type="ECO:0000313" key="3">
    <source>
        <dbReference type="EMBL" id="RTQ95631.1"/>
    </source>
</evidence>
<keyword evidence="1" id="KW-0812">Transmembrane</keyword>
<dbReference type="InterPro" id="IPR019554">
    <property type="entry name" value="Soluble_ligand-bd"/>
</dbReference>
<keyword evidence="1" id="KW-0472">Membrane</keyword>
<dbReference type="GO" id="GO:0003677">
    <property type="term" value="F:DNA binding"/>
    <property type="evidence" value="ECO:0007669"/>
    <property type="project" value="InterPro"/>
</dbReference>
<proteinExistence type="predicted"/>
<name>A0A3S0HNF0_9BACI</name>
<dbReference type="GO" id="GO:0006281">
    <property type="term" value="P:DNA repair"/>
    <property type="evidence" value="ECO:0007669"/>
    <property type="project" value="InterPro"/>
</dbReference>
<evidence type="ECO:0000259" key="2">
    <source>
        <dbReference type="SMART" id="SM00278"/>
    </source>
</evidence>
<dbReference type="SMART" id="SM00278">
    <property type="entry name" value="HhH1"/>
    <property type="match status" value="2"/>
</dbReference>
<feature type="transmembrane region" description="Helical" evidence="1">
    <location>
        <begin position="12"/>
        <end position="28"/>
    </location>
</feature>
<keyword evidence="4" id="KW-1185">Reference proteome</keyword>
<dbReference type="Pfam" id="PF12836">
    <property type="entry name" value="HHH_3"/>
    <property type="match status" value="1"/>
</dbReference>
<comment type="caution">
    <text evidence="3">The sequence shown here is derived from an EMBL/GenBank/DDBJ whole genome shotgun (WGS) entry which is preliminary data.</text>
</comment>
<dbReference type="InterPro" id="IPR003583">
    <property type="entry name" value="Hlx-hairpin-Hlx_DNA-bd_motif"/>
</dbReference>
<gene>
    <name evidence="3" type="ORF">EKG35_02805</name>
</gene>
<reference evidence="3 4" key="1">
    <citation type="submission" date="2018-12" db="EMBL/GenBank/DDBJ databases">
        <authorList>
            <person name="Yu L."/>
        </authorList>
    </citation>
    <scope>NUCLEOTIDE SEQUENCE [LARGE SCALE GENOMIC DNA]</scope>
    <source>
        <strain evidence="3 4">S5H2222</strain>
    </source>
</reference>
<evidence type="ECO:0000256" key="1">
    <source>
        <dbReference type="SAM" id="Phobius"/>
    </source>
</evidence>
<dbReference type="OrthoDB" id="9790239at2"/>
<dbReference type="Proteomes" id="UP000276349">
    <property type="component" value="Unassembled WGS sequence"/>
</dbReference>
<dbReference type="GO" id="GO:0015627">
    <property type="term" value="C:type II protein secretion system complex"/>
    <property type="evidence" value="ECO:0007669"/>
    <property type="project" value="TreeGrafter"/>
</dbReference>
<dbReference type="InterPro" id="IPR004509">
    <property type="entry name" value="Competence_ComEA_HhH"/>
</dbReference>
<accession>A0A3S0HNF0</accession>
<dbReference type="PANTHER" id="PTHR21180">
    <property type="entry name" value="ENDONUCLEASE/EXONUCLEASE/PHOSPHATASE FAMILY DOMAIN-CONTAINING PROTEIN 1"/>
    <property type="match status" value="1"/>
</dbReference>
<dbReference type="AlphaFoldDB" id="A0A3S0HNF0"/>
<dbReference type="EMBL" id="RXNR01000005">
    <property type="protein sequence ID" value="RTQ95631.1"/>
    <property type="molecule type" value="Genomic_DNA"/>
</dbReference>
<dbReference type="GO" id="GO:0015628">
    <property type="term" value="P:protein secretion by the type II secretion system"/>
    <property type="evidence" value="ECO:0007669"/>
    <property type="project" value="TreeGrafter"/>
</dbReference>